<gene>
    <name evidence="1" type="ORF">KK078_29140</name>
</gene>
<sequence>MSVLTSLRERRQRGKKSIAVLVDPDKVEDPARLTQLINLASENCVDYFFVGGSLVTTSNLGQIVRQIK</sequence>
<reference evidence="1 2" key="1">
    <citation type="submission" date="2021-05" db="EMBL/GenBank/DDBJ databases">
        <title>A Polyphasic approach of four new species of the genus Ohtaekwangia: Ohtaekwangia histidinii sp. nov., Ohtaekwangia cretensis sp. nov., Ohtaekwangia indiensis sp. nov., Ohtaekwangia reichenbachii sp. nov. from diverse environment.</title>
        <authorList>
            <person name="Octaviana S."/>
        </authorList>
    </citation>
    <scope>NUCLEOTIDE SEQUENCE [LARGE SCALE GENOMIC DNA]</scope>
    <source>
        <strain evidence="1 2">PWU37</strain>
    </source>
</reference>
<organism evidence="1 2">
    <name type="scientific">Dawidia soli</name>
    <dbReference type="NCBI Taxonomy" id="2782352"/>
    <lineage>
        <taxon>Bacteria</taxon>
        <taxon>Pseudomonadati</taxon>
        <taxon>Bacteroidota</taxon>
        <taxon>Cytophagia</taxon>
        <taxon>Cytophagales</taxon>
        <taxon>Chryseotaleaceae</taxon>
        <taxon>Dawidia</taxon>
    </lineage>
</organism>
<comment type="caution">
    <text evidence="1">The sequence shown here is derived from an EMBL/GenBank/DDBJ whole genome shotgun (WGS) entry which is preliminary data.</text>
</comment>
<keyword evidence="2" id="KW-1185">Reference proteome</keyword>
<protein>
    <submittedName>
        <fullName evidence="1">Geranylgeranylglyceryl/heptaprenylglyceryl phosphate synthase</fullName>
    </submittedName>
</protein>
<dbReference type="Gene3D" id="3.20.20.390">
    <property type="entry name" value="FMN-linked oxidoreductases"/>
    <property type="match status" value="1"/>
</dbReference>
<dbReference type="InterPro" id="IPR038597">
    <property type="entry name" value="GGGP/HepGP_synthase_sf"/>
</dbReference>
<dbReference type="AlphaFoldDB" id="A0AAP2GKP1"/>
<accession>A0AAP2GKP1</accession>
<evidence type="ECO:0000313" key="1">
    <source>
        <dbReference type="EMBL" id="MBT1690666.1"/>
    </source>
</evidence>
<proteinExistence type="predicted"/>
<dbReference type="Proteomes" id="UP001319180">
    <property type="component" value="Unassembled WGS sequence"/>
</dbReference>
<name>A0AAP2GKP1_9BACT</name>
<evidence type="ECO:0000313" key="2">
    <source>
        <dbReference type="Proteomes" id="UP001319180"/>
    </source>
</evidence>
<feature type="non-terminal residue" evidence="1">
    <location>
        <position position="68"/>
    </location>
</feature>
<dbReference type="EMBL" id="JAHESC010000079">
    <property type="protein sequence ID" value="MBT1690666.1"/>
    <property type="molecule type" value="Genomic_DNA"/>
</dbReference>